<feature type="repeat" description="ANK" evidence="3">
    <location>
        <begin position="454"/>
        <end position="486"/>
    </location>
</feature>
<dbReference type="GO" id="GO:0045944">
    <property type="term" value="P:positive regulation of transcription by RNA polymerase II"/>
    <property type="evidence" value="ECO:0007669"/>
    <property type="project" value="TreeGrafter"/>
</dbReference>
<feature type="repeat" description="ANK" evidence="3">
    <location>
        <begin position="204"/>
        <end position="236"/>
    </location>
</feature>
<dbReference type="STRING" id="105785.A0A2J7Q3H3"/>
<feature type="repeat" description="ANK" evidence="3">
    <location>
        <begin position="275"/>
        <end position="307"/>
    </location>
</feature>
<dbReference type="PROSITE" id="PS50088">
    <property type="entry name" value="ANK_REPEAT"/>
    <property type="match status" value="12"/>
</dbReference>
<dbReference type="InterPro" id="IPR002110">
    <property type="entry name" value="Ankyrin_rpt"/>
</dbReference>
<dbReference type="Gene3D" id="1.25.40.20">
    <property type="entry name" value="Ankyrin repeat-containing domain"/>
    <property type="match status" value="5"/>
</dbReference>
<dbReference type="Proteomes" id="UP000235965">
    <property type="component" value="Unassembled WGS sequence"/>
</dbReference>
<dbReference type="SMART" id="SM00248">
    <property type="entry name" value="ANK"/>
    <property type="match status" value="14"/>
</dbReference>
<dbReference type="GO" id="GO:0000976">
    <property type="term" value="F:transcription cis-regulatory region binding"/>
    <property type="evidence" value="ECO:0007669"/>
    <property type="project" value="TreeGrafter"/>
</dbReference>
<comment type="caution">
    <text evidence="4">The sequence shown here is derived from an EMBL/GenBank/DDBJ whole genome shotgun (WGS) entry which is preliminary data.</text>
</comment>
<feature type="repeat" description="ANK" evidence="3">
    <location>
        <begin position="238"/>
        <end position="273"/>
    </location>
</feature>
<dbReference type="PANTHER" id="PTHR24193">
    <property type="entry name" value="ANKYRIN REPEAT PROTEIN"/>
    <property type="match status" value="1"/>
</dbReference>
<dbReference type="SUPFAM" id="SSF48403">
    <property type="entry name" value="Ankyrin repeat"/>
    <property type="match status" value="2"/>
</dbReference>
<evidence type="ECO:0000256" key="1">
    <source>
        <dbReference type="ARBA" id="ARBA00022737"/>
    </source>
</evidence>
<organism evidence="4 5">
    <name type="scientific">Cryptotermes secundus</name>
    <dbReference type="NCBI Taxonomy" id="105785"/>
    <lineage>
        <taxon>Eukaryota</taxon>
        <taxon>Metazoa</taxon>
        <taxon>Ecdysozoa</taxon>
        <taxon>Arthropoda</taxon>
        <taxon>Hexapoda</taxon>
        <taxon>Insecta</taxon>
        <taxon>Pterygota</taxon>
        <taxon>Neoptera</taxon>
        <taxon>Polyneoptera</taxon>
        <taxon>Dictyoptera</taxon>
        <taxon>Blattodea</taxon>
        <taxon>Blattoidea</taxon>
        <taxon>Termitoidae</taxon>
        <taxon>Kalotermitidae</taxon>
        <taxon>Cryptotermitinae</taxon>
        <taxon>Cryptotermes</taxon>
    </lineage>
</organism>
<evidence type="ECO:0000256" key="3">
    <source>
        <dbReference type="PROSITE-ProRule" id="PRU00023"/>
    </source>
</evidence>
<dbReference type="EMBL" id="NEVH01019067">
    <property type="protein sequence ID" value="PNF23136.1"/>
    <property type="molecule type" value="Genomic_DNA"/>
</dbReference>
<feature type="repeat" description="ANK" evidence="3">
    <location>
        <begin position="488"/>
        <end position="520"/>
    </location>
</feature>
<dbReference type="PANTHER" id="PTHR24193:SF121">
    <property type="entry name" value="ADA2A-CONTAINING COMPLEX COMPONENT 3, ISOFORM D"/>
    <property type="match status" value="1"/>
</dbReference>
<protein>
    <submittedName>
        <fullName evidence="4">Uncharacterized protein</fullName>
    </submittedName>
</protein>
<feature type="repeat" description="ANK" evidence="3">
    <location>
        <begin position="343"/>
        <end position="375"/>
    </location>
</feature>
<dbReference type="Pfam" id="PF12796">
    <property type="entry name" value="Ank_2"/>
    <property type="match status" value="5"/>
</dbReference>
<evidence type="ECO:0000313" key="5">
    <source>
        <dbReference type="Proteomes" id="UP000235965"/>
    </source>
</evidence>
<evidence type="ECO:0000313" key="4">
    <source>
        <dbReference type="EMBL" id="PNF23136.1"/>
    </source>
</evidence>
<feature type="repeat" description="ANK" evidence="3">
    <location>
        <begin position="136"/>
        <end position="168"/>
    </location>
</feature>
<accession>A0A2J7Q3H3</accession>
<dbReference type="Pfam" id="PF00023">
    <property type="entry name" value="Ank"/>
    <property type="match status" value="1"/>
</dbReference>
<dbReference type="GO" id="GO:0005634">
    <property type="term" value="C:nucleus"/>
    <property type="evidence" value="ECO:0007669"/>
    <property type="project" value="TreeGrafter"/>
</dbReference>
<name>A0A2J7Q3H3_9NEOP</name>
<feature type="repeat" description="ANK" evidence="3">
    <location>
        <begin position="101"/>
        <end position="133"/>
    </location>
</feature>
<feature type="repeat" description="ANK" evidence="3">
    <location>
        <begin position="376"/>
        <end position="408"/>
    </location>
</feature>
<dbReference type="OrthoDB" id="194358at2759"/>
<feature type="repeat" description="ANK" evidence="3">
    <location>
        <begin position="67"/>
        <end position="99"/>
    </location>
</feature>
<feature type="repeat" description="ANK" evidence="3">
    <location>
        <begin position="419"/>
        <end position="451"/>
    </location>
</feature>
<keyword evidence="5" id="KW-1185">Reference proteome</keyword>
<sequence length="549" mass="60572">MSFRFCFSFQKELHLPAKDSRAVADGFKMEENARSPAILFDAIIQNDKDMIRNLVQRGSSVNTYDEWGRTPLQYAVLQNKLEIIILLVELGARINVGSRDCNETPAHYAAMSGSVDSLRILASYGASSTVQNNSEFGETPVHTAVKFNQMETLLWLLENGVSVDIMDRKGRTPLFYAINEQYPHLVQILIDKGADVNIKQTGLHNVTPLHVAVSHGTFDIVRVLLRNGANMYIPCSSLHQTPVHWAAKEAYLGHLGMIRLLIYHGVDVNAIQEKTGFTVLHFAAMGNKVESLKLLTLIGGDIMVIMNKTNAEPLIIIAAMHDSLDVVRWLLENGVPADARLNNGITALHYAADKGRRELALLLLEAGADVNCRELNLRSPLHFAAIRGYEDIVEILISWEADIAATDVWGHSALHLAANNITALMTASNFGNYILTKLLVDKGANVNAELHSSDSATPLHLSCSSGNKEVVQLLIESGANINARTRIGGQTPLHWAVEFQRDSVIETLTRYGADLSVKDSRGRTAASFAKCKLYFSAYQFLMKRSGEKV</sequence>
<dbReference type="InterPro" id="IPR050663">
    <property type="entry name" value="Ankyrin-SOCS_Box"/>
</dbReference>
<dbReference type="AlphaFoldDB" id="A0A2J7Q3H3"/>
<dbReference type="InterPro" id="IPR036770">
    <property type="entry name" value="Ankyrin_rpt-contain_sf"/>
</dbReference>
<keyword evidence="2 3" id="KW-0040">ANK repeat</keyword>
<feature type="repeat" description="ANK" evidence="3">
    <location>
        <begin position="169"/>
        <end position="201"/>
    </location>
</feature>
<dbReference type="PRINTS" id="PR01415">
    <property type="entry name" value="ANKYRIN"/>
</dbReference>
<evidence type="ECO:0000256" key="2">
    <source>
        <dbReference type="ARBA" id="ARBA00023043"/>
    </source>
</evidence>
<gene>
    <name evidence="4" type="ORF">B7P43_G06706</name>
</gene>
<proteinExistence type="predicted"/>
<dbReference type="InParanoid" id="A0A2J7Q3H3"/>
<keyword evidence="1" id="KW-0677">Repeat</keyword>
<dbReference type="PROSITE" id="PS50297">
    <property type="entry name" value="ANK_REP_REGION"/>
    <property type="match status" value="11"/>
</dbReference>
<reference evidence="4 5" key="1">
    <citation type="submission" date="2017-12" db="EMBL/GenBank/DDBJ databases">
        <title>Hemimetabolous genomes reveal molecular basis of termite eusociality.</title>
        <authorList>
            <person name="Harrison M.C."/>
            <person name="Jongepier E."/>
            <person name="Robertson H.M."/>
            <person name="Arning N."/>
            <person name="Bitard-Feildel T."/>
            <person name="Chao H."/>
            <person name="Childers C.P."/>
            <person name="Dinh H."/>
            <person name="Doddapaneni H."/>
            <person name="Dugan S."/>
            <person name="Gowin J."/>
            <person name="Greiner C."/>
            <person name="Han Y."/>
            <person name="Hu H."/>
            <person name="Hughes D.S.T."/>
            <person name="Huylmans A.-K."/>
            <person name="Kemena C."/>
            <person name="Kremer L.P.M."/>
            <person name="Lee S.L."/>
            <person name="Lopez-Ezquerra A."/>
            <person name="Mallet L."/>
            <person name="Monroy-Kuhn J.M."/>
            <person name="Moser A."/>
            <person name="Murali S.C."/>
            <person name="Muzny D.M."/>
            <person name="Otani S."/>
            <person name="Piulachs M.-D."/>
            <person name="Poelchau M."/>
            <person name="Qu J."/>
            <person name="Schaub F."/>
            <person name="Wada-Katsumata A."/>
            <person name="Worley K.C."/>
            <person name="Xie Q."/>
            <person name="Ylla G."/>
            <person name="Poulsen M."/>
            <person name="Gibbs R.A."/>
            <person name="Schal C."/>
            <person name="Richards S."/>
            <person name="Belles X."/>
            <person name="Korb J."/>
            <person name="Bornberg-Bauer E."/>
        </authorList>
    </citation>
    <scope>NUCLEOTIDE SEQUENCE [LARGE SCALE GENOMIC DNA]</scope>
    <source>
        <tissue evidence="4">Whole body</tissue>
    </source>
</reference>